<reference evidence="1 2" key="1">
    <citation type="submission" date="2019-10" db="EMBL/GenBank/DDBJ databases">
        <title>XDR Pseudomonas monteilii producing IMP-16 from LCR.</title>
        <authorList>
            <person name="Ballaben A."/>
            <person name="Doi Y."/>
        </authorList>
    </citation>
    <scope>NUCLEOTIDE SEQUENCE [LARGE SCALE GENOMIC DNA]</scope>
    <source>
        <strain evidence="1 2">597/14</strain>
    </source>
</reference>
<dbReference type="AlphaFoldDB" id="A0A6G6V0D3"/>
<dbReference type="PROSITE" id="PS51186">
    <property type="entry name" value="GNAT"/>
    <property type="match status" value="1"/>
</dbReference>
<dbReference type="Pfam" id="PF21926">
    <property type="entry name" value="FeeM"/>
    <property type="match status" value="1"/>
</dbReference>
<dbReference type="InterPro" id="IPR000182">
    <property type="entry name" value="GNAT_dom"/>
</dbReference>
<gene>
    <name evidence="1" type="ORF">F9Z43_14040</name>
</gene>
<name>A0A6G6V0D3_9PSED</name>
<protein>
    <submittedName>
        <fullName evidence="1">GNAT family N-acetyltransferase</fullName>
    </submittedName>
</protein>
<sequence>MLQNQSVLARIGRKPRVHSERDQVRRRQAWLEACLPAALYRRLFIHRLSNHPLAIEGFSFRPVQNLYELEQALRLVNDSYARRGIATVCRAGMRFSPFHLLPGTTTFVALKGDQVVGTVSLIEDSPLGLPLEDVHVNEAVLQRLDGGRLAEVGTLAVCSHYKGKGVPLMLYNAMFRWAMDHRRVNSLLIAVHPRAASFYRNVLFFSPIGPVQTYTKLNNALSLPLALNLNQARQVFAKVYQHPGLGFTVEQQHTDLFDFFCARHFPHIQLPVTPPQTHWSTDEVLTHMARCGTSPRHLTPRVRRVLQLD</sequence>
<dbReference type="Gene3D" id="3.40.630.30">
    <property type="match status" value="1"/>
</dbReference>
<keyword evidence="1" id="KW-0808">Transferase</keyword>
<evidence type="ECO:0000313" key="2">
    <source>
        <dbReference type="Proteomes" id="UP000440965"/>
    </source>
</evidence>
<dbReference type="GO" id="GO:0016747">
    <property type="term" value="F:acyltransferase activity, transferring groups other than amino-acyl groups"/>
    <property type="evidence" value="ECO:0007669"/>
    <property type="project" value="InterPro"/>
</dbReference>
<organism evidence="1 2">
    <name type="scientific">Pseudomonas monteilii</name>
    <dbReference type="NCBI Taxonomy" id="76759"/>
    <lineage>
        <taxon>Bacteria</taxon>
        <taxon>Pseudomonadati</taxon>
        <taxon>Pseudomonadota</taxon>
        <taxon>Gammaproteobacteria</taxon>
        <taxon>Pseudomonadales</taxon>
        <taxon>Pseudomonadaceae</taxon>
        <taxon>Pseudomonas</taxon>
    </lineage>
</organism>
<dbReference type="EMBL" id="WEIK01000011">
    <property type="protein sequence ID" value="MVF50422.1"/>
    <property type="molecule type" value="Genomic_DNA"/>
</dbReference>
<dbReference type="SUPFAM" id="SSF55729">
    <property type="entry name" value="Acyl-CoA N-acyltransferases (Nat)"/>
    <property type="match status" value="1"/>
</dbReference>
<accession>A0A6G6V0D3</accession>
<comment type="caution">
    <text evidence="1">The sequence shown here is derived from an EMBL/GenBank/DDBJ whole genome shotgun (WGS) entry which is preliminary data.</text>
</comment>
<proteinExistence type="predicted"/>
<evidence type="ECO:0000313" key="1">
    <source>
        <dbReference type="EMBL" id="MVF50422.1"/>
    </source>
</evidence>
<dbReference type="InterPro" id="IPR054597">
    <property type="entry name" value="FeeM_cat"/>
</dbReference>
<dbReference type="RefSeq" id="WP_060497041.1">
    <property type="nucleotide sequence ID" value="NZ_AP022473.1"/>
</dbReference>
<dbReference type="InterPro" id="IPR016181">
    <property type="entry name" value="Acyl_CoA_acyltransferase"/>
</dbReference>
<dbReference type="Proteomes" id="UP000440965">
    <property type="component" value="Unassembled WGS sequence"/>
</dbReference>